<keyword evidence="1" id="KW-0472">Membrane</keyword>
<dbReference type="AlphaFoldDB" id="A0A921B5D8"/>
<sequence>MSNLVRLENAIIFIAIVTIYFMFGFSVWTFLILLLVPDLFMLGYLVDRKIGSYIYNIGHSYIIPILITLLYLAIGADILLIISLIWLAHISMDRTFGYGLKYTDSFDKTTIQKL</sequence>
<protein>
    <submittedName>
        <fullName evidence="2">DUF4260 domain-containing protein</fullName>
    </submittedName>
</protein>
<organism evidence="2 3">
    <name type="scientific">Aliicoccus persicus</name>
    <dbReference type="NCBI Taxonomy" id="930138"/>
    <lineage>
        <taxon>Bacteria</taxon>
        <taxon>Bacillati</taxon>
        <taxon>Bacillota</taxon>
        <taxon>Bacilli</taxon>
        <taxon>Bacillales</taxon>
        <taxon>Staphylococcaceae</taxon>
        <taxon>Aliicoccus</taxon>
    </lineage>
</organism>
<reference evidence="2" key="1">
    <citation type="journal article" date="2021" name="PeerJ">
        <title>Extensive microbial diversity within the chicken gut microbiome revealed by metagenomics and culture.</title>
        <authorList>
            <person name="Gilroy R."/>
            <person name="Ravi A."/>
            <person name="Getino M."/>
            <person name="Pursley I."/>
            <person name="Horton D.L."/>
            <person name="Alikhan N.F."/>
            <person name="Baker D."/>
            <person name="Gharbi K."/>
            <person name="Hall N."/>
            <person name="Watson M."/>
            <person name="Adriaenssens E.M."/>
            <person name="Foster-Nyarko E."/>
            <person name="Jarju S."/>
            <person name="Secka A."/>
            <person name="Antonio M."/>
            <person name="Oren A."/>
            <person name="Chaudhuri R.R."/>
            <person name="La Ragione R."/>
            <person name="Hildebrand F."/>
            <person name="Pallen M.J."/>
        </authorList>
    </citation>
    <scope>NUCLEOTIDE SEQUENCE</scope>
    <source>
        <strain evidence="2">6019</strain>
    </source>
</reference>
<name>A0A921B5D8_9STAP</name>
<evidence type="ECO:0000313" key="3">
    <source>
        <dbReference type="Proteomes" id="UP000763505"/>
    </source>
</evidence>
<evidence type="ECO:0000313" key="2">
    <source>
        <dbReference type="EMBL" id="HJE19136.1"/>
    </source>
</evidence>
<keyword evidence="1" id="KW-1133">Transmembrane helix</keyword>
<proteinExistence type="predicted"/>
<keyword evidence="1" id="KW-0812">Transmembrane</keyword>
<dbReference type="InterPro" id="IPR025356">
    <property type="entry name" value="DUF4260"/>
</dbReference>
<evidence type="ECO:0000256" key="1">
    <source>
        <dbReference type="SAM" id="Phobius"/>
    </source>
</evidence>
<gene>
    <name evidence="2" type="ORF">K8V35_02120</name>
</gene>
<reference evidence="2" key="2">
    <citation type="submission" date="2021-09" db="EMBL/GenBank/DDBJ databases">
        <authorList>
            <person name="Gilroy R."/>
        </authorList>
    </citation>
    <scope>NUCLEOTIDE SEQUENCE</scope>
    <source>
        <strain evidence="2">6019</strain>
    </source>
</reference>
<feature type="transmembrane region" description="Helical" evidence="1">
    <location>
        <begin position="12"/>
        <end position="36"/>
    </location>
</feature>
<feature type="transmembrane region" description="Helical" evidence="1">
    <location>
        <begin position="61"/>
        <end position="87"/>
    </location>
</feature>
<comment type="caution">
    <text evidence="2">The sequence shown here is derived from an EMBL/GenBank/DDBJ whole genome shotgun (WGS) entry which is preliminary data.</text>
</comment>
<dbReference type="EMBL" id="DYYI01000019">
    <property type="protein sequence ID" value="HJE19136.1"/>
    <property type="molecule type" value="Genomic_DNA"/>
</dbReference>
<accession>A0A921B5D8</accession>
<dbReference type="Proteomes" id="UP000763505">
    <property type="component" value="Unassembled WGS sequence"/>
</dbReference>
<dbReference type="Pfam" id="PF14079">
    <property type="entry name" value="DUF4260"/>
    <property type="match status" value="1"/>
</dbReference>